<evidence type="ECO:0000256" key="1">
    <source>
        <dbReference type="SAM" id="MobiDB-lite"/>
    </source>
</evidence>
<accession>A0A0N5CCU1</accession>
<feature type="compositionally biased region" description="Basic and acidic residues" evidence="1">
    <location>
        <begin position="31"/>
        <end position="53"/>
    </location>
</feature>
<dbReference type="WBParaSite" id="SPAL_0001569100.1">
    <property type="protein sequence ID" value="SPAL_0001569100.1"/>
    <property type="gene ID" value="SPAL_0001569100"/>
</dbReference>
<protein>
    <submittedName>
        <fullName evidence="3">DUF4283 domain-containing protein</fullName>
    </submittedName>
</protein>
<organism evidence="2 3">
    <name type="scientific">Strongyloides papillosus</name>
    <name type="common">Intestinal threadworm</name>
    <dbReference type="NCBI Taxonomy" id="174720"/>
    <lineage>
        <taxon>Eukaryota</taxon>
        <taxon>Metazoa</taxon>
        <taxon>Ecdysozoa</taxon>
        <taxon>Nematoda</taxon>
        <taxon>Chromadorea</taxon>
        <taxon>Rhabditida</taxon>
        <taxon>Tylenchina</taxon>
        <taxon>Panagrolaimomorpha</taxon>
        <taxon>Strongyloidoidea</taxon>
        <taxon>Strongyloididae</taxon>
        <taxon>Strongyloides</taxon>
    </lineage>
</organism>
<proteinExistence type="predicted"/>
<feature type="region of interest" description="Disordered" evidence="1">
    <location>
        <begin position="1"/>
        <end position="97"/>
    </location>
</feature>
<evidence type="ECO:0000313" key="3">
    <source>
        <dbReference type="WBParaSite" id="SPAL_0001569100.1"/>
    </source>
</evidence>
<dbReference type="Proteomes" id="UP000046392">
    <property type="component" value="Unplaced"/>
</dbReference>
<sequence>MATAKPSEKEVIQELPPSTDGVENPPGGGKEASDSGKEKEDGSKMPPRDEKSPPGKNMPKGGNGENDKSKSPDVSFPKKGKRRNTDREKSGTKKQPKELFSFEDLVKAMHSGEVQTLLNSYELPGIPHRGIMVKNICVPIVALLSDKEIRKGKIINREIVDLPTGRRHVANVGRIKTYESNVHDNIVTTLTSRTWEMVEFHAFTEGQQPLFKNGNTNLTDIWRFGQWTQIFK</sequence>
<feature type="compositionally biased region" description="Basic and acidic residues" evidence="1">
    <location>
        <begin position="1"/>
        <end position="12"/>
    </location>
</feature>
<keyword evidence="2" id="KW-1185">Reference proteome</keyword>
<reference evidence="3" key="1">
    <citation type="submission" date="2017-02" db="UniProtKB">
        <authorList>
            <consortium name="WormBaseParasite"/>
        </authorList>
    </citation>
    <scope>IDENTIFICATION</scope>
</reference>
<name>A0A0N5CCU1_STREA</name>
<dbReference type="AlphaFoldDB" id="A0A0N5CCU1"/>
<feature type="compositionally biased region" description="Basic and acidic residues" evidence="1">
    <location>
        <begin position="83"/>
        <end position="97"/>
    </location>
</feature>
<evidence type="ECO:0000313" key="2">
    <source>
        <dbReference type="Proteomes" id="UP000046392"/>
    </source>
</evidence>